<gene>
    <name evidence="1" type="ORF">M0M44_05405</name>
</gene>
<proteinExistence type="predicted"/>
<dbReference type="Proteomes" id="UP000829998">
    <property type="component" value="Chromosome"/>
</dbReference>
<sequence>MKSVREIFRNKEYLLEEPEVMKLVDYCEELQDEIVDFKFQKTDNKELALLDMIKEVIKGCDAIEREQMEHERYGYDAPNYPETIANLKNYIYRRCHDEKIWL</sequence>
<keyword evidence="2" id="KW-1185">Reference proteome</keyword>
<protein>
    <submittedName>
        <fullName evidence="1">Uncharacterized protein</fullName>
    </submittedName>
</protein>
<dbReference type="RefSeq" id="WP_248728852.1">
    <property type="nucleotide sequence ID" value="NZ_CP096829.1"/>
</dbReference>
<reference evidence="1 2" key="1">
    <citation type="submission" date="2022-04" db="EMBL/GenBank/DDBJ databases">
        <authorList>
            <person name="Ra J.-S."/>
            <person name="Kim S.-B."/>
        </authorList>
    </citation>
    <scope>NUCLEOTIDE SEQUENCE [LARGE SCALE GENOMIC DNA]</scope>
    <source>
        <strain evidence="1 2">MMS21-Er5</strain>
    </source>
</reference>
<organism evidence="1 2">
    <name type="scientific">Flavobacterium humidisoli</name>
    <dbReference type="NCBI Taxonomy" id="2937442"/>
    <lineage>
        <taxon>Bacteria</taxon>
        <taxon>Pseudomonadati</taxon>
        <taxon>Bacteroidota</taxon>
        <taxon>Flavobacteriia</taxon>
        <taxon>Flavobacteriales</taxon>
        <taxon>Flavobacteriaceae</taxon>
        <taxon>Flavobacterium</taxon>
    </lineage>
</organism>
<evidence type="ECO:0000313" key="1">
    <source>
        <dbReference type="EMBL" id="UPZ16779.1"/>
    </source>
</evidence>
<name>A0ABY4LUL7_9FLAO</name>
<accession>A0ABY4LUL7</accession>
<evidence type="ECO:0000313" key="2">
    <source>
        <dbReference type="Proteomes" id="UP000829998"/>
    </source>
</evidence>
<dbReference type="EMBL" id="CP096829">
    <property type="protein sequence ID" value="UPZ16779.1"/>
    <property type="molecule type" value="Genomic_DNA"/>
</dbReference>